<evidence type="ECO:0000256" key="1">
    <source>
        <dbReference type="ARBA" id="ARBA00007228"/>
    </source>
</evidence>
<proteinExistence type="inferred from homology"/>
<dbReference type="SUPFAM" id="SSF75217">
    <property type="entry name" value="alpha/beta knot"/>
    <property type="match status" value="1"/>
</dbReference>
<dbReference type="Gene3D" id="3.30.1330.30">
    <property type="match status" value="1"/>
</dbReference>
<dbReference type="InterPro" id="IPR004441">
    <property type="entry name" value="rRNA_MeTrfase_TrmH"/>
</dbReference>
<dbReference type="SUPFAM" id="SSF55315">
    <property type="entry name" value="L30e-like"/>
    <property type="match status" value="1"/>
</dbReference>
<dbReference type="InterPro" id="IPR029028">
    <property type="entry name" value="Alpha/beta_knot_MTases"/>
</dbReference>
<dbReference type="InterPro" id="IPR029064">
    <property type="entry name" value="Ribosomal_eL30-like_sf"/>
</dbReference>
<evidence type="ECO:0000313" key="7">
    <source>
        <dbReference type="Proteomes" id="UP001239167"/>
    </source>
</evidence>
<accession>A0ABT9Y8B9</accession>
<dbReference type="NCBIfam" id="TIGR00186">
    <property type="entry name" value="rRNA_methyl_3"/>
    <property type="match status" value="1"/>
</dbReference>
<feature type="domain" description="RNA 2-O ribose methyltransferase substrate binding" evidence="5">
    <location>
        <begin position="69"/>
        <end position="144"/>
    </location>
</feature>
<dbReference type="PANTHER" id="PTHR46429">
    <property type="entry name" value="23S RRNA (GUANOSINE-2'-O-)-METHYLTRANSFERASE RLMB"/>
    <property type="match status" value="1"/>
</dbReference>
<sequence>MEKKMPFNKKNSSSIKKKSTGSAESFGRRKNTKTKDREERKFTGRTAKFRDAQKTAEASEQTQEISPDIIAGRNAVREALKSGRHINKILTAENAHGGSMQEIISMARNSRVIIHTVSQNKLDALSGAEHNQGIIAYTPPVDYAELDDVLAGIAEKNEVPFLVLLDELEDPHNLGAVLRTADAAGAHGVIISKRRSCPLSSTVAKVSAGAIEYVPVVRVNNIAQTIAELKTKGFWVAGADASGETFFYDANLTGPLLIVVGSEGKGIGQLVRQSCDFLVKIPMRGKINSLNASNAAAILMYEVLKQRMK</sequence>
<dbReference type="EC" id="2.1.1.185" evidence="6"/>
<evidence type="ECO:0000259" key="5">
    <source>
        <dbReference type="SMART" id="SM00967"/>
    </source>
</evidence>
<gene>
    <name evidence="6" type="ORF">J2S01_001158</name>
</gene>
<evidence type="ECO:0000256" key="4">
    <source>
        <dbReference type="SAM" id="MobiDB-lite"/>
    </source>
</evidence>
<keyword evidence="2 6" id="KW-0489">Methyltransferase</keyword>
<dbReference type="GO" id="GO:0008168">
    <property type="term" value="F:methyltransferase activity"/>
    <property type="evidence" value="ECO:0007669"/>
    <property type="project" value="UniProtKB-KW"/>
</dbReference>
<protein>
    <submittedName>
        <fullName evidence="6">23S rRNA (Guanosine2251-2'-O)-methyltransferase</fullName>
        <ecNumber evidence="6">2.1.1.185</ecNumber>
    </submittedName>
</protein>
<comment type="caution">
    <text evidence="6">The sequence shown here is derived from an EMBL/GenBank/DDBJ whole genome shotgun (WGS) entry which is preliminary data.</text>
</comment>
<evidence type="ECO:0000313" key="6">
    <source>
        <dbReference type="EMBL" id="MDQ0203442.1"/>
    </source>
</evidence>
<keyword evidence="3 6" id="KW-0808">Transferase</keyword>
<dbReference type="InterPro" id="IPR001537">
    <property type="entry name" value="SpoU_MeTrfase"/>
</dbReference>
<dbReference type="Pfam" id="PF00588">
    <property type="entry name" value="SpoU_methylase"/>
    <property type="match status" value="1"/>
</dbReference>
<evidence type="ECO:0000256" key="2">
    <source>
        <dbReference type="ARBA" id="ARBA00022603"/>
    </source>
</evidence>
<name>A0ABT9Y8B9_9FIRM</name>
<dbReference type="PANTHER" id="PTHR46429:SF1">
    <property type="entry name" value="23S RRNA (GUANOSINE-2'-O-)-METHYLTRANSFERASE RLMB"/>
    <property type="match status" value="1"/>
</dbReference>
<keyword evidence="7" id="KW-1185">Reference proteome</keyword>
<feature type="compositionally biased region" description="Basic and acidic residues" evidence="4">
    <location>
        <begin position="33"/>
        <end position="54"/>
    </location>
</feature>
<dbReference type="EMBL" id="JAUSUE010000006">
    <property type="protein sequence ID" value="MDQ0203442.1"/>
    <property type="molecule type" value="Genomic_DNA"/>
</dbReference>
<reference evidence="6 7" key="1">
    <citation type="submission" date="2023-07" db="EMBL/GenBank/DDBJ databases">
        <title>Genomic Encyclopedia of Type Strains, Phase IV (KMG-IV): sequencing the most valuable type-strain genomes for metagenomic binning, comparative biology and taxonomic classification.</title>
        <authorList>
            <person name="Goeker M."/>
        </authorList>
    </citation>
    <scope>NUCLEOTIDE SEQUENCE [LARGE SCALE GENOMIC DNA]</scope>
    <source>
        <strain evidence="6 7">DSM 16980</strain>
    </source>
</reference>
<dbReference type="InterPro" id="IPR029026">
    <property type="entry name" value="tRNA_m1G_MTases_N"/>
</dbReference>
<dbReference type="InterPro" id="IPR013123">
    <property type="entry name" value="SpoU_subst-bd"/>
</dbReference>
<dbReference type="RefSeq" id="WP_231038585.1">
    <property type="nucleotide sequence ID" value="NZ_WIQM01000011.1"/>
</dbReference>
<dbReference type="Proteomes" id="UP001239167">
    <property type="component" value="Unassembled WGS sequence"/>
</dbReference>
<dbReference type="Pfam" id="PF08032">
    <property type="entry name" value="SpoU_sub_bind"/>
    <property type="match status" value="1"/>
</dbReference>
<feature type="region of interest" description="Disordered" evidence="4">
    <location>
        <begin position="1"/>
        <end position="68"/>
    </location>
</feature>
<dbReference type="GO" id="GO:0032259">
    <property type="term" value="P:methylation"/>
    <property type="evidence" value="ECO:0007669"/>
    <property type="project" value="UniProtKB-KW"/>
</dbReference>
<evidence type="ECO:0000256" key="3">
    <source>
        <dbReference type="ARBA" id="ARBA00022679"/>
    </source>
</evidence>
<organism evidence="6 7">
    <name type="scientific">Pectinatus haikarae</name>
    <dbReference type="NCBI Taxonomy" id="349096"/>
    <lineage>
        <taxon>Bacteria</taxon>
        <taxon>Bacillati</taxon>
        <taxon>Bacillota</taxon>
        <taxon>Negativicutes</taxon>
        <taxon>Selenomonadales</taxon>
        <taxon>Selenomonadaceae</taxon>
        <taxon>Pectinatus</taxon>
    </lineage>
</organism>
<dbReference type="Gene3D" id="3.40.1280.10">
    <property type="match status" value="1"/>
</dbReference>
<dbReference type="SMART" id="SM00967">
    <property type="entry name" value="SpoU_sub_bind"/>
    <property type="match status" value="1"/>
</dbReference>
<comment type="similarity">
    <text evidence="1">Belongs to the class IV-like SAM-binding methyltransferase superfamily. RNA methyltransferase TrmH family.</text>
</comment>
<feature type="compositionally biased region" description="Polar residues" evidence="4">
    <location>
        <begin position="56"/>
        <end position="65"/>
    </location>
</feature>
<dbReference type="CDD" id="cd18103">
    <property type="entry name" value="SpoU-like_RlmB"/>
    <property type="match status" value="1"/>
</dbReference>